<evidence type="ECO:0000313" key="2">
    <source>
        <dbReference type="Proteomes" id="UP000254834"/>
    </source>
</evidence>
<reference evidence="1 2" key="1">
    <citation type="submission" date="2017-12" db="EMBL/GenBank/DDBJ databases">
        <title>Chromulinavorax destructans is a abundant pathogen of dominant heterotrophic picoflagllates.</title>
        <authorList>
            <person name="Deeg C.M."/>
            <person name="Zimmer M."/>
            <person name="Suttle C.A."/>
        </authorList>
    </citation>
    <scope>NUCLEOTIDE SEQUENCE [LARGE SCALE GENOMIC DNA]</scope>
    <source>
        <strain evidence="1 2">SeV1</strain>
    </source>
</reference>
<dbReference type="KEGG" id="cdes:C0J27_00455"/>
<organism evidence="1 2">
    <name type="scientific">Candidatus Chromulinivorax destructor</name>
    <dbReference type="NCBI Taxonomy" id="2066483"/>
    <lineage>
        <taxon>Bacteria</taxon>
        <taxon>Candidatus Babelota</taxon>
        <taxon>Candidatus Babeliae</taxon>
        <taxon>Candidatus Babeliales</taxon>
        <taxon>Candidatus Chromulinivoraceae</taxon>
        <taxon>Candidatus Chromulinivorax</taxon>
    </lineage>
</organism>
<name>A0A345ZAA5_9BACT</name>
<sequence length="374" mass="44296">MKLLYHLIPCIVFMINSLYSYEEFIYPVAHDDDLKQIVFLHQKSLDTIELLFYDQASQIITQQLSSFCIPANFRMLPTKNGFSFIDQGFIKIKYFNKRSAQTILMYEPISFISSMNWIDEETFYFTARQGDYYQTFQGNTNSELQRLSYQPVDTLYPNKIGNSLYAIKRDADHQCKITMQPWNPIDFKQRHNDIQPETVMVQLSNKPLCFLKMISDQKGFYLQAPEIKKNYHEVYTFVCHHLVQAADSTWKSDELFSFNIPVKYLHGPERLYESIEPFLPNYTVQDFVYYVDFNETENRFELLEFHIVTKTTKNLTDDFMKKNCLQQQKIFAPQIFDETIYCGIIIEQTKNSIDTQNNFINSMTLYNTNLKVLP</sequence>
<proteinExistence type="predicted"/>
<dbReference type="Proteomes" id="UP000254834">
    <property type="component" value="Chromosome"/>
</dbReference>
<keyword evidence="2" id="KW-1185">Reference proteome</keyword>
<evidence type="ECO:0000313" key="1">
    <source>
        <dbReference type="EMBL" id="AXK60222.1"/>
    </source>
</evidence>
<dbReference type="RefSeq" id="WP_115585237.1">
    <property type="nucleotide sequence ID" value="NZ_CP025544.1"/>
</dbReference>
<accession>A0A345ZAA5</accession>
<gene>
    <name evidence="1" type="ORF">C0J27_00455</name>
</gene>
<dbReference type="EMBL" id="CP025544">
    <property type="protein sequence ID" value="AXK60222.1"/>
    <property type="molecule type" value="Genomic_DNA"/>
</dbReference>
<protein>
    <submittedName>
        <fullName evidence="1">Uncharacterized protein</fullName>
    </submittedName>
</protein>
<dbReference type="AlphaFoldDB" id="A0A345ZAA5"/>